<sequence>MARASILTDWCGLVPMSLSDSLEQLVVNPVLDRTERFGSEKQAIASMVKREPHGETLFAICDAGWTVLGYVKLPRSVGAHL</sequence>
<gene>
    <name evidence="1" type="ORF">VFPPC_18055</name>
</gene>
<organism evidence="1 2">
    <name type="scientific">Pochonia chlamydosporia 170</name>
    <dbReference type="NCBI Taxonomy" id="1380566"/>
    <lineage>
        <taxon>Eukaryota</taxon>
        <taxon>Fungi</taxon>
        <taxon>Dikarya</taxon>
        <taxon>Ascomycota</taxon>
        <taxon>Pezizomycotina</taxon>
        <taxon>Sordariomycetes</taxon>
        <taxon>Hypocreomycetidae</taxon>
        <taxon>Hypocreales</taxon>
        <taxon>Clavicipitaceae</taxon>
        <taxon>Pochonia</taxon>
    </lineage>
</organism>
<dbReference type="Proteomes" id="UP000078397">
    <property type="component" value="Unassembled WGS sequence"/>
</dbReference>
<name>A0A219APQ6_METCM</name>
<reference evidence="1 2" key="1">
    <citation type="journal article" date="2016" name="PLoS Pathog.">
        <title>Biosynthesis of antibiotic leucinostatins in bio-control fungus Purpureocillium lilacinum and their inhibition on phytophthora revealed by genome mining.</title>
        <authorList>
            <person name="Wang G."/>
            <person name="Liu Z."/>
            <person name="Lin R."/>
            <person name="Li E."/>
            <person name="Mao Z."/>
            <person name="Ling J."/>
            <person name="Yang Y."/>
            <person name="Yin W.B."/>
            <person name="Xie B."/>
        </authorList>
    </citation>
    <scope>NUCLEOTIDE SEQUENCE [LARGE SCALE GENOMIC DNA]</scope>
    <source>
        <strain evidence="1">170</strain>
    </source>
</reference>
<keyword evidence="2" id="KW-1185">Reference proteome</keyword>
<dbReference type="RefSeq" id="XP_022285275.1">
    <property type="nucleotide sequence ID" value="XM_022429715.1"/>
</dbReference>
<protein>
    <submittedName>
        <fullName evidence="1">Uncharacterized protein</fullName>
    </submittedName>
</protein>
<proteinExistence type="predicted"/>
<evidence type="ECO:0000313" key="2">
    <source>
        <dbReference type="Proteomes" id="UP000078397"/>
    </source>
</evidence>
<evidence type="ECO:0000313" key="1">
    <source>
        <dbReference type="EMBL" id="OWT42800.1"/>
    </source>
</evidence>
<comment type="caution">
    <text evidence="1">The sequence shown here is derived from an EMBL/GenBank/DDBJ whole genome shotgun (WGS) entry which is preliminary data.</text>
</comment>
<dbReference type="KEGG" id="pchm:VFPPC_18055"/>
<dbReference type="AlphaFoldDB" id="A0A219APQ6"/>
<accession>A0A219APQ6</accession>
<dbReference type="GeneID" id="33936928"/>
<dbReference type="EMBL" id="LSBJ02000006">
    <property type="protein sequence ID" value="OWT42800.1"/>
    <property type="molecule type" value="Genomic_DNA"/>
</dbReference>